<dbReference type="InterPro" id="IPR001452">
    <property type="entry name" value="SH3_domain"/>
</dbReference>
<keyword evidence="10" id="KW-1185">Reference proteome</keyword>
<dbReference type="SUPFAM" id="SSF48366">
    <property type="entry name" value="Ras GEF"/>
    <property type="match status" value="1"/>
</dbReference>
<sequence length="1235" mass="134488">MNDPTNDSVARSSVYVAPLRIDKSKNAGPAARIPGATRPRRGTHESARSYDSSNQHYTPPPSPPVEHSEIEFHPFLRAFYPFHPQCSPTSRTVTLPLNSGDVILVHSVHTNGWADGTMLSSGARGWLPTNYCESYEAIHIRPLLKGCLNLFEQFRAGSVNPAAVTGMVAGVRYLLESTECLTREAEVVQSNGTVRKSRKDVLTELSGLVKAAKKITEATEGAEAIIDEIILRSFKIVVRGVRFLDVWYDQYEIASDYIDCYADIDDTVPPTPPCETRAPASQHANVVESEKSPDGYFGPQSEDRLQSRPSEDSLASRWQESHPLPSTPHAQPPPRARADELQKRSSARQSVENADVVYALARLNTTHDVLLSYLGSYIGRIHLQARFTPQLELTQQQSVAAARDLLAVVEAIYSRDPRARALGVAKEAMYQRISTLITAAREVVTDIEEEDDDVYEYEDGIMIRDGGRSLVEAATGCVRGAGECVAKSKFVLERIGDFVLEPAALNIGLGITTDEPVPAEEASEVAGVPEFAETLTQEPAVHDGDPSPTTTTLDVDRVLMPPPPTPEKIPPPLPLKDSDSKANAPTPPPKDDITPTVASFPPLTVDTSMSTAGSSVRPSTSASAVAPPSPSSIVPSPASAYRRSSNASSIVPPLLNISTSVTQSEYSAHSVKTKTLRADSISAESLAATESIGANSIRGSEFSILSRTSTRATTPEPLSGVTPDTPLLNADLALLGGSQVSLSSGSGSDCLLESHAEDLTFNKDGQISGGTLPALVERLTVGESTPDAVFVATFYLTFRLFTTPRDFAEALVDRFNAISAYSGATPVRLRVYNVFKGWLESHWRNSIDGDALEVITDFADSRLKEVLPAAANRLRELCEKVSAIDGPLVPRLVSGMGKTTSSSTTYSVPETPIPPPSISRSQLNALKVALAHTPLFPVGILDFDPLELARQLTLKESRMFCSICPEELIAQEWTKKKGSIATNVLAMSSLSTDLAHLVAETILDVQDTKKRAVVIKHWIKIADKCLELNNYDSLMAIMCTLNASTILRLKKTWELVSQKNKQVLENLRSVIDVSKNHAVLRARLRGHVPPCLPFLGTYLTDLTFVDVGNPSKRPMSINGSTKQLINFDKHIKTARIISELQRFQIPYRIAEVPELQTWIDLQIDKVHNSKAADVQHLYRRSLLLEPRESQVQKPNPEGQTPPLPTPPPQAAAQKEPSTGKTDLFAWAHVFKTPAN</sequence>
<dbReference type="GO" id="GO:0005886">
    <property type="term" value="C:plasma membrane"/>
    <property type="evidence" value="ECO:0007669"/>
    <property type="project" value="TreeGrafter"/>
</dbReference>
<feature type="compositionally biased region" description="Low complexity" evidence="5">
    <location>
        <begin position="612"/>
        <end position="640"/>
    </location>
</feature>
<dbReference type="InterPro" id="IPR036964">
    <property type="entry name" value="RASGEF_cat_dom_sf"/>
</dbReference>
<proteinExistence type="predicted"/>
<dbReference type="Pfam" id="PF00617">
    <property type="entry name" value="RasGEF"/>
    <property type="match status" value="1"/>
</dbReference>
<evidence type="ECO:0000313" key="10">
    <source>
        <dbReference type="Proteomes" id="UP000326924"/>
    </source>
</evidence>
<dbReference type="GO" id="GO:0005085">
    <property type="term" value="F:guanyl-nucleotide exchange factor activity"/>
    <property type="evidence" value="ECO:0007669"/>
    <property type="project" value="UniProtKB-KW"/>
</dbReference>
<evidence type="ECO:0000256" key="4">
    <source>
        <dbReference type="PROSITE-ProRule" id="PRU00192"/>
    </source>
</evidence>
<dbReference type="InterPro" id="IPR036028">
    <property type="entry name" value="SH3-like_dom_sf"/>
</dbReference>
<name>A0A5J5EHI0_9PEZI</name>
<feature type="domain" description="Ras-GEF" evidence="7">
    <location>
        <begin position="944"/>
        <end position="1187"/>
    </location>
</feature>
<evidence type="ECO:0000259" key="6">
    <source>
        <dbReference type="PROSITE" id="PS50002"/>
    </source>
</evidence>
<dbReference type="Pfam" id="PF00618">
    <property type="entry name" value="RasGEF_N"/>
    <property type="match status" value="1"/>
</dbReference>
<dbReference type="CDD" id="cd00155">
    <property type="entry name" value="RasGEF"/>
    <property type="match status" value="1"/>
</dbReference>
<keyword evidence="2 3" id="KW-0344">Guanine-nucleotide releasing factor</keyword>
<reference evidence="9 10" key="1">
    <citation type="submission" date="2019-09" db="EMBL/GenBank/DDBJ databases">
        <title>Draft genome of the ectomycorrhizal ascomycete Sphaerosporella brunnea.</title>
        <authorList>
            <consortium name="DOE Joint Genome Institute"/>
            <person name="Benucci G.M."/>
            <person name="Marozzi G."/>
            <person name="Antonielli L."/>
            <person name="Sanchez S."/>
            <person name="Marco P."/>
            <person name="Wang X."/>
            <person name="Falini L.B."/>
            <person name="Barry K."/>
            <person name="Haridas S."/>
            <person name="Lipzen A."/>
            <person name="Labutti K."/>
            <person name="Grigoriev I.V."/>
            <person name="Murat C."/>
            <person name="Martin F."/>
            <person name="Albertini E."/>
            <person name="Donnini D."/>
            <person name="Bonito G."/>
        </authorList>
    </citation>
    <scope>NUCLEOTIDE SEQUENCE [LARGE SCALE GENOMIC DNA]</scope>
    <source>
        <strain evidence="9 10">Sb_GMNB300</strain>
    </source>
</reference>
<dbReference type="OrthoDB" id="546434at2759"/>
<dbReference type="SMART" id="SM00326">
    <property type="entry name" value="SH3"/>
    <property type="match status" value="1"/>
</dbReference>
<dbReference type="GO" id="GO:0007265">
    <property type="term" value="P:Ras protein signal transduction"/>
    <property type="evidence" value="ECO:0007669"/>
    <property type="project" value="TreeGrafter"/>
</dbReference>
<dbReference type="PROSITE" id="PS50009">
    <property type="entry name" value="RASGEF_CAT"/>
    <property type="match status" value="1"/>
</dbReference>
<evidence type="ECO:0000256" key="5">
    <source>
        <dbReference type="SAM" id="MobiDB-lite"/>
    </source>
</evidence>
<dbReference type="Gene3D" id="1.10.840.10">
    <property type="entry name" value="Ras guanine-nucleotide exchange factors catalytic domain"/>
    <property type="match status" value="1"/>
</dbReference>
<keyword evidence="1 4" id="KW-0728">SH3 domain</keyword>
<feature type="region of interest" description="Disordered" evidence="5">
    <location>
        <begin position="271"/>
        <end position="348"/>
    </location>
</feature>
<gene>
    <name evidence="9" type="ORF">FN846DRAFT_412030</name>
</gene>
<dbReference type="Gene3D" id="1.20.870.10">
    <property type="entry name" value="Son of sevenless (SoS) protein Chain: S domain 1"/>
    <property type="match status" value="1"/>
</dbReference>
<comment type="caution">
    <text evidence="9">The sequence shown here is derived from an EMBL/GenBank/DDBJ whole genome shotgun (WGS) entry which is preliminary data.</text>
</comment>
<dbReference type="PANTHER" id="PTHR23113">
    <property type="entry name" value="GUANINE NUCLEOTIDE EXCHANGE FACTOR"/>
    <property type="match status" value="1"/>
</dbReference>
<protein>
    <submittedName>
        <fullName evidence="9">Ras guanine nucleotide exchange factor domain-containing protein</fullName>
    </submittedName>
</protein>
<dbReference type="AlphaFoldDB" id="A0A5J5EHI0"/>
<dbReference type="SUPFAM" id="SSF50044">
    <property type="entry name" value="SH3-domain"/>
    <property type="match status" value="1"/>
</dbReference>
<dbReference type="Proteomes" id="UP000326924">
    <property type="component" value="Unassembled WGS sequence"/>
</dbReference>
<feature type="compositionally biased region" description="Pro residues" evidence="5">
    <location>
        <begin position="1199"/>
        <end position="1209"/>
    </location>
</feature>
<dbReference type="PROSITE" id="PS50002">
    <property type="entry name" value="SH3"/>
    <property type="match status" value="1"/>
</dbReference>
<evidence type="ECO:0000256" key="1">
    <source>
        <dbReference type="ARBA" id="ARBA00022443"/>
    </source>
</evidence>
<dbReference type="SMART" id="SM00147">
    <property type="entry name" value="RasGEF"/>
    <property type="match status" value="1"/>
</dbReference>
<dbReference type="CDD" id="cd06224">
    <property type="entry name" value="REM"/>
    <property type="match status" value="1"/>
</dbReference>
<dbReference type="PROSITE" id="PS50212">
    <property type="entry name" value="RASGEF_NTER"/>
    <property type="match status" value="1"/>
</dbReference>
<feature type="domain" description="N-terminal Ras-GEF" evidence="8">
    <location>
        <begin position="763"/>
        <end position="882"/>
    </location>
</feature>
<dbReference type="PANTHER" id="PTHR23113:SF354">
    <property type="entry name" value="BUD SITE SELECTION PROTEIN 5"/>
    <property type="match status" value="1"/>
</dbReference>
<evidence type="ECO:0000259" key="8">
    <source>
        <dbReference type="PROSITE" id="PS50212"/>
    </source>
</evidence>
<dbReference type="InParanoid" id="A0A5J5EHI0"/>
<feature type="compositionally biased region" description="Pro residues" evidence="5">
    <location>
        <begin position="560"/>
        <end position="574"/>
    </location>
</feature>
<dbReference type="InterPro" id="IPR023578">
    <property type="entry name" value="Ras_GEF_dom_sf"/>
</dbReference>
<dbReference type="SMART" id="SM00229">
    <property type="entry name" value="RasGEFN"/>
    <property type="match status" value="1"/>
</dbReference>
<feature type="region of interest" description="Disordered" evidence="5">
    <location>
        <begin position="17"/>
        <end position="66"/>
    </location>
</feature>
<dbReference type="InterPro" id="IPR008937">
    <property type="entry name" value="Ras-like_GEF"/>
</dbReference>
<evidence type="ECO:0000256" key="3">
    <source>
        <dbReference type="PROSITE-ProRule" id="PRU00168"/>
    </source>
</evidence>
<dbReference type="Gene3D" id="2.30.30.40">
    <property type="entry name" value="SH3 Domains"/>
    <property type="match status" value="1"/>
</dbReference>
<feature type="domain" description="SH3" evidence="6">
    <location>
        <begin position="71"/>
        <end position="137"/>
    </location>
</feature>
<evidence type="ECO:0000256" key="2">
    <source>
        <dbReference type="ARBA" id="ARBA00022658"/>
    </source>
</evidence>
<feature type="region of interest" description="Disordered" evidence="5">
    <location>
        <begin position="1185"/>
        <end position="1218"/>
    </location>
</feature>
<organism evidence="9 10">
    <name type="scientific">Sphaerosporella brunnea</name>
    <dbReference type="NCBI Taxonomy" id="1250544"/>
    <lineage>
        <taxon>Eukaryota</taxon>
        <taxon>Fungi</taxon>
        <taxon>Dikarya</taxon>
        <taxon>Ascomycota</taxon>
        <taxon>Pezizomycotina</taxon>
        <taxon>Pezizomycetes</taxon>
        <taxon>Pezizales</taxon>
        <taxon>Pyronemataceae</taxon>
        <taxon>Sphaerosporella</taxon>
    </lineage>
</organism>
<evidence type="ECO:0000313" key="9">
    <source>
        <dbReference type="EMBL" id="KAA8894439.1"/>
    </source>
</evidence>
<dbReference type="InterPro" id="IPR000651">
    <property type="entry name" value="Ras-like_Gua-exchang_fac_N"/>
</dbReference>
<accession>A0A5J5EHI0</accession>
<feature type="region of interest" description="Disordered" evidence="5">
    <location>
        <begin position="536"/>
        <end position="640"/>
    </location>
</feature>
<dbReference type="InterPro" id="IPR001895">
    <property type="entry name" value="RASGEF_cat_dom"/>
</dbReference>
<evidence type="ECO:0000259" key="7">
    <source>
        <dbReference type="PROSITE" id="PS50009"/>
    </source>
</evidence>
<dbReference type="EMBL" id="VXIS01000339">
    <property type="protein sequence ID" value="KAA8894439.1"/>
    <property type="molecule type" value="Genomic_DNA"/>
</dbReference>
<feature type="compositionally biased region" description="Basic and acidic residues" evidence="5">
    <location>
        <begin position="301"/>
        <end position="311"/>
    </location>
</feature>